<dbReference type="Pfam" id="PF01925">
    <property type="entry name" value="TauE"/>
    <property type="match status" value="1"/>
</dbReference>
<dbReference type="InterPro" id="IPR051598">
    <property type="entry name" value="TSUP/Inactive_protease-like"/>
</dbReference>
<feature type="transmembrane region" description="Helical" evidence="5">
    <location>
        <begin position="69"/>
        <end position="90"/>
    </location>
</feature>
<gene>
    <name evidence="7" type="ORF">H1R16_02615</name>
    <name evidence="6" type="ORF">H2507_00660</name>
</gene>
<proteinExistence type="inferred from homology"/>
<keyword evidence="2 5" id="KW-0812">Transmembrane</keyword>
<evidence type="ECO:0000256" key="2">
    <source>
        <dbReference type="ARBA" id="ARBA00022692"/>
    </source>
</evidence>
<accession>A0A7D7LN08</accession>
<keyword evidence="9" id="KW-1185">Reference proteome</keyword>
<feature type="transmembrane region" description="Helical" evidence="5">
    <location>
        <begin position="110"/>
        <end position="128"/>
    </location>
</feature>
<dbReference type="PANTHER" id="PTHR43701">
    <property type="entry name" value="MEMBRANE TRANSPORTER PROTEIN MJ0441-RELATED"/>
    <property type="match status" value="1"/>
</dbReference>
<dbReference type="AlphaFoldDB" id="A0A7D7LN08"/>
<dbReference type="Proteomes" id="UP000515349">
    <property type="component" value="Chromosome"/>
</dbReference>
<dbReference type="InterPro" id="IPR002781">
    <property type="entry name" value="TM_pro_TauE-like"/>
</dbReference>
<feature type="transmembrane region" description="Helical" evidence="5">
    <location>
        <begin position="213"/>
        <end position="233"/>
    </location>
</feature>
<dbReference type="Proteomes" id="UP000539710">
    <property type="component" value="Unassembled WGS sequence"/>
</dbReference>
<dbReference type="GO" id="GO:0005886">
    <property type="term" value="C:plasma membrane"/>
    <property type="evidence" value="ECO:0007669"/>
    <property type="project" value="UniProtKB-SubCell"/>
</dbReference>
<evidence type="ECO:0000256" key="5">
    <source>
        <dbReference type="RuleBase" id="RU363041"/>
    </source>
</evidence>
<evidence type="ECO:0000256" key="3">
    <source>
        <dbReference type="ARBA" id="ARBA00022989"/>
    </source>
</evidence>
<reference evidence="6" key="4">
    <citation type="submission" date="2020-07" db="EMBL/GenBank/DDBJ databases">
        <authorList>
            <person name="Yang C."/>
        </authorList>
    </citation>
    <scope>NUCLEOTIDE SEQUENCE</scope>
    <source>
        <strain evidence="6">Cx-624</strain>
    </source>
</reference>
<sequence length="265" mass="28657">MEILGYAASLLIGISLGLIGGGGSILTVPVLVYLFRLDAAIATFYSLFIVGVTSMVGSVSFFRKGQVDLRTALFFGMPSVITVYLTRLYIFPAVPEEILFVDNWLLSKDMFLMITFAILMVAASYSMIKKCRGEDCDEERPVKKNVLAILAYGAATGLTTGMLGAGGGFIIIPALVNLLGLDIRKAIGTSLFIIAVNSLFGFSVSITQFSIEWALIIKIALLAIAGLFAGMYFSARTDGKKLKPAFGYFVLLMGVYILLKEITDF</sequence>
<keyword evidence="3 5" id="KW-1133">Transmembrane helix</keyword>
<name>A0A7D7LN08_9FLAO</name>
<comment type="subcellular location">
    <subcellularLocation>
        <location evidence="5">Cell membrane</location>
        <topology evidence="5">Multi-pass membrane protein</topology>
    </subcellularLocation>
    <subcellularLocation>
        <location evidence="1">Membrane</location>
        <topology evidence="1">Multi-pass membrane protein</topology>
    </subcellularLocation>
</comment>
<evidence type="ECO:0000313" key="7">
    <source>
        <dbReference type="EMBL" id="QMS98919.1"/>
    </source>
</evidence>
<protein>
    <recommendedName>
        <fullName evidence="5">Probable membrane transporter protein</fullName>
    </recommendedName>
</protein>
<keyword evidence="5" id="KW-1003">Cell membrane</keyword>
<keyword evidence="4 5" id="KW-0472">Membrane</keyword>
<feature type="transmembrane region" description="Helical" evidence="5">
    <location>
        <begin position="187"/>
        <end position="206"/>
    </location>
</feature>
<reference evidence="8" key="2">
    <citation type="submission" date="2020-07" db="EMBL/GenBank/DDBJ databases">
        <title>Chryseobacterium sp.cx-624.</title>
        <authorList>
            <person name="Yang C."/>
        </authorList>
    </citation>
    <scope>NUCLEOTIDE SEQUENCE [LARGE SCALE GENOMIC DNA]</scope>
    <source>
        <strain evidence="8">cx-624</strain>
    </source>
</reference>
<dbReference type="EMBL" id="JACEUX010000001">
    <property type="protein sequence ID" value="MBA5245673.1"/>
    <property type="molecule type" value="Genomic_DNA"/>
</dbReference>
<dbReference type="RefSeq" id="WP_181885798.1">
    <property type="nucleotide sequence ID" value="NZ_CP059472.1"/>
</dbReference>
<evidence type="ECO:0000256" key="1">
    <source>
        <dbReference type="ARBA" id="ARBA00004141"/>
    </source>
</evidence>
<feature type="transmembrane region" description="Helical" evidence="5">
    <location>
        <begin position="245"/>
        <end position="263"/>
    </location>
</feature>
<dbReference type="KEGG" id="cbau:H1R16_02615"/>
<evidence type="ECO:0000313" key="9">
    <source>
        <dbReference type="Proteomes" id="UP000539710"/>
    </source>
</evidence>
<organism evidence="7 8">
    <name type="scientific">Marnyiella aurantia</name>
    <dbReference type="NCBI Taxonomy" id="2758037"/>
    <lineage>
        <taxon>Bacteria</taxon>
        <taxon>Pseudomonadati</taxon>
        <taxon>Bacteroidota</taxon>
        <taxon>Flavobacteriia</taxon>
        <taxon>Flavobacteriales</taxon>
        <taxon>Weeksellaceae</taxon>
        <taxon>Marnyiella</taxon>
    </lineage>
</organism>
<dbReference type="EMBL" id="CP059472">
    <property type="protein sequence ID" value="QMS98919.1"/>
    <property type="molecule type" value="Genomic_DNA"/>
</dbReference>
<feature type="transmembrane region" description="Helical" evidence="5">
    <location>
        <begin position="7"/>
        <end position="35"/>
    </location>
</feature>
<dbReference type="PANTHER" id="PTHR43701:SF2">
    <property type="entry name" value="MEMBRANE TRANSPORTER PROTEIN YJNA-RELATED"/>
    <property type="match status" value="1"/>
</dbReference>
<feature type="transmembrane region" description="Helical" evidence="5">
    <location>
        <begin position="149"/>
        <end position="175"/>
    </location>
</feature>
<evidence type="ECO:0000313" key="8">
    <source>
        <dbReference type="Proteomes" id="UP000515349"/>
    </source>
</evidence>
<evidence type="ECO:0000256" key="4">
    <source>
        <dbReference type="ARBA" id="ARBA00023136"/>
    </source>
</evidence>
<reference evidence="9" key="3">
    <citation type="submission" date="2020-07" db="EMBL/GenBank/DDBJ databases">
        <title>Flavobacterium sp. xlx-214.</title>
        <authorList>
            <person name="Yang C."/>
        </authorList>
    </citation>
    <scope>NUCLEOTIDE SEQUENCE [LARGE SCALE GENOMIC DNA]</scope>
    <source>
        <strain evidence="9">CX-624</strain>
    </source>
</reference>
<reference evidence="7" key="1">
    <citation type="submission" date="2020-07" db="EMBL/GenBank/DDBJ databases">
        <title>Chryseobacterium sp. CX-624.</title>
        <authorList>
            <person name="Yang C."/>
        </authorList>
    </citation>
    <scope>NUCLEOTIDE SEQUENCE</scope>
    <source>
        <strain evidence="7">CX-624</strain>
    </source>
</reference>
<comment type="similarity">
    <text evidence="5">Belongs to the 4-toluene sulfonate uptake permease (TSUP) (TC 2.A.102) family.</text>
</comment>
<evidence type="ECO:0000313" key="6">
    <source>
        <dbReference type="EMBL" id="MBA5245673.1"/>
    </source>
</evidence>
<feature type="transmembrane region" description="Helical" evidence="5">
    <location>
        <begin position="41"/>
        <end position="62"/>
    </location>
</feature>